<dbReference type="Pfam" id="PF07714">
    <property type="entry name" value="PK_Tyr_Ser-Thr"/>
    <property type="match status" value="1"/>
</dbReference>
<dbReference type="SMART" id="SM00248">
    <property type="entry name" value="ANK"/>
    <property type="match status" value="11"/>
</dbReference>
<feature type="domain" description="Protein kinase" evidence="4">
    <location>
        <begin position="83"/>
        <end position="336"/>
    </location>
</feature>
<dbReference type="InterPro" id="IPR011009">
    <property type="entry name" value="Kinase-like_dom_sf"/>
</dbReference>
<feature type="repeat" description="ANK" evidence="3">
    <location>
        <begin position="541"/>
        <end position="573"/>
    </location>
</feature>
<dbReference type="InterPro" id="IPR001245">
    <property type="entry name" value="Ser-Thr/Tyr_kinase_cat_dom"/>
</dbReference>
<evidence type="ECO:0000256" key="2">
    <source>
        <dbReference type="ARBA" id="ARBA00023043"/>
    </source>
</evidence>
<feature type="repeat" description="ANK" evidence="3">
    <location>
        <begin position="506"/>
        <end position="529"/>
    </location>
</feature>
<evidence type="ECO:0000313" key="6">
    <source>
        <dbReference type="Proteomes" id="UP000261620"/>
    </source>
</evidence>
<dbReference type="Proteomes" id="UP000261620">
    <property type="component" value="Unplaced"/>
</dbReference>
<dbReference type="PROSITE" id="PS50297">
    <property type="entry name" value="ANK_REP_REGION"/>
    <property type="match status" value="10"/>
</dbReference>
<evidence type="ECO:0000313" key="5">
    <source>
        <dbReference type="Ensembl" id="ENSMMOP00000015892.1"/>
    </source>
</evidence>
<feature type="repeat" description="ANK" evidence="3">
    <location>
        <begin position="640"/>
        <end position="672"/>
    </location>
</feature>
<keyword evidence="6" id="KW-1185">Reference proteome</keyword>
<accession>A0A3Q3WTW8</accession>
<dbReference type="PANTHER" id="PTHR24198:SF175">
    <property type="entry name" value="ANKYRIN REPEAT AND PROTEIN KINASE DOMAIN-CONTAINING PROTEIN 1"/>
    <property type="match status" value="1"/>
</dbReference>
<dbReference type="InterPro" id="IPR002110">
    <property type="entry name" value="Ankyrin_rpt"/>
</dbReference>
<dbReference type="SUPFAM" id="SSF48403">
    <property type="entry name" value="Ankyrin repeat"/>
    <property type="match status" value="1"/>
</dbReference>
<dbReference type="Pfam" id="PF00023">
    <property type="entry name" value="Ank"/>
    <property type="match status" value="1"/>
</dbReference>
<dbReference type="GO" id="GO:0005524">
    <property type="term" value="F:ATP binding"/>
    <property type="evidence" value="ECO:0007669"/>
    <property type="project" value="InterPro"/>
</dbReference>
<dbReference type="Gene3D" id="1.10.510.10">
    <property type="entry name" value="Transferase(Phosphotransferase) domain 1"/>
    <property type="match status" value="1"/>
</dbReference>
<dbReference type="PROSITE" id="PS50011">
    <property type="entry name" value="PROTEIN_KINASE_DOM"/>
    <property type="match status" value="1"/>
</dbReference>
<feature type="repeat" description="ANK" evidence="3">
    <location>
        <begin position="473"/>
        <end position="505"/>
    </location>
</feature>
<dbReference type="GO" id="GO:0005737">
    <property type="term" value="C:cytoplasm"/>
    <property type="evidence" value="ECO:0007669"/>
    <property type="project" value="TreeGrafter"/>
</dbReference>
<dbReference type="SUPFAM" id="SSF56112">
    <property type="entry name" value="Protein kinase-like (PK-like)"/>
    <property type="match status" value="1"/>
</dbReference>
<name>A0A3Q3WTW8_MOLML</name>
<feature type="repeat" description="ANK" evidence="3">
    <location>
        <begin position="607"/>
        <end position="639"/>
    </location>
</feature>
<dbReference type="Gene3D" id="1.25.40.20">
    <property type="entry name" value="Ankyrin repeat-containing domain"/>
    <property type="match status" value="3"/>
</dbReference>
<dbReference type="InterPro" id="IPR036770">
    <property type="entry name" value="Ankyrin_rpt-contain_sf"/>
</dbReference>
<evidence type="ECO:0000256" key="3">
    <source>
        <dbReference type="PROSITE-ProRule" id="PRU00023"/>
    </source>
</evidence>
<dbReference type="STRING" id="94237.ENSMMOP00000015892"/>
<dbReference type="InterPro" id="IPR000719">
    <property type="entry name" value="Prot_kinase_dom"/>
</dbReference>
<keyword evidence="2 3" id="KW-0040">ANK repeat</keyword>
<evidence type="ECO:0000259" key="4">
    <source>
        <dbReference type="PROSITE" id="PS50011"/>
    </source>
</evidence>
<proteinExistence type="predicted"/>
<reference evidence="5" key="1">
    <citation type="submission" date="2025-08" db="UniProtKB">
        <authorList>
            <consortium name="Ensembl"/>
        </authorList>
    </citation>
    <scope>IDENTIFICATION</scope>
</reference>
<dbReference type="PRINTS" id="PR01415">
    <property type="entry name" value="ANKYRIN"/>
</dbReference>
<feature type="repeat" description="ANK" evidence="3">
    <location>
        <begin position="440"/>
        <end position="472"/>
    </location>
</feature>
<feature type="repeat" description="ANK" evidence="3">
    <location>
        <begin position="673"/>
        <end position="705"/>
    </location>
</feature>
<reference evidence="5" key="2">
    <citation type="submission" date="2025-09" db="UniProtKB">
        <authorList>
            <consortium name="Ensembl"/>
        </authorList>
    </citation>
    <scope>IDENTIFICATION</scope>
</reference>
<dbReference type="Pfam" id="PF12796">
    <property type="entry name" value="Ank_2"/>
    <property type="match status" value="4"/>
</dbReference>
<keyword evidence="1" id="KW-0677">Repeat</keyword>
<protein>
    <recommendedName>
        <fullName evidence="4">Protein kinase domain-containing protein</fullName>
    </recommendedName>
</protein>
<dbReference type="PANTHER" id="PTHR24198">
    <property type="entry name" value="ANKYRIN REPEAT AND PROTEIN KINASE DOMAIN-CONTAINING PROTEIN"/>
    <property type="match status" value="1"/>
</dbReference>
<evidence type="ECO:0000256" key="1">
    <source>
        <dbReference type="ARBA" id="ARBA00022737"/>
    </source>
</evidence>
<feature type="repeat" description="ANK" evidence="3">
    <location>
        <begin position="740"/>
        <end position="772"/>
    </location>
</feature>
<dbReference type="GO" id="GO:0004672">
    <property type="term" value="F:protein kinase activity"/>
    <property type="evidence" value="ECO:0007669"/>
    <property type="project" value="InterPro"/>
</dbReference>
<dbReference type="Ensembl" id="ENSMMOT00000016158.1">
    <property type="protein sequence ID" value="ENSMMOP00000015892.1"/>
    <property type="gene ID" value="ENSMMOG00000012127.1"/>
</dbReference>
<feature type="repeat" description="ANK" evidence="3">
    <location>
        <begin position="707"/>
        <end position="739"/>
    </location>
</feature>
<dbReference type="PROSITE" id="PS50088">
    <property type="entry name" value="ANK_REPEAT"/>
    <property type="match status" value="10"/>
</dbReference>
<sequence length="794" mass="88034">MPFEVPAATALTVNPCSTTCVSQHGETQAPAVPLSDVDLEDKSPCLCAGLDFVCVSWVAVYLCVLMDYIDRSQLRNFKKDDFEADWTKVAECRFGQTYQVKLKVWRVKCALKSFHTNLYEVSNMAKIKFQYIVSIYGMCDEATALVMEYMSKGSLNNLLASHTLMWPKKFQMIYEASMGMNFLHSMKPPLLHLNLKTPNILLDDHLHVKISDFGLIHWEEGMSKKLFMENLIARGNINYIPPETFTQSSDPPGTAYDVYSFAIVMWEILTQQKPYTGCSVTTVLLQVSHGKRPCLEILPEQRPQECKQIISIMRQCWDQDHRKRPQFSGKFSVFELSPNCISTFCLIFSLNFSTFYLVSSFPFFFFPFRFTDDRHEKPNILALLYKKDFGSFRQSVRREHVYMRFSDENSLLHYTVASRDAASVEHVLSLGADVNCTTAGGYTPLILAVLYRLQDIISLLLEYGAAASQGDEDQWTALHFAAQNGDDRSARLLLDKGAVGDAQERAGWTPLHLACQNGHEAVVRLLLSRLSREAVGEREAQERTPLHLASAYGHCDIAKLLLAQGADPNATDCNLSTALHLSAEEGHNRLVRQLLKSGVTPDSADSGGYTPLHLAALKGHSGICRQLLSNSASPDSRTIQGWTPMHLASLKGNEATVVELEKHGGSVNARGENGWTPLHLACNQSEPKLVERLLATGAEPNVSEDGKGWTPLHMACASLSFPSVLHLISNHADVNAVNSGKATPLHVAAQHGCVPIVKALLLNGADKTLLDSSGSTALDVANRCEKQEIVQLLE</sequence>
<feature type="repeat" description="ANK" evidence="3">
    <location>
        <begin position="574"/>
        <end position="606"/>
    </location>
</feature>
<organism evidence="5 6">
    <name type="scientific">Mola mola</name>
    <name type="common">Ocean sunfish</name>
    <name type="synonym">Tetraodon mola</name>
    <dbReference type="NCBI Taxonomy" id="94237"/>
    <lineage>
        <taxon>Eukaryota</taxon>
        <taxon>Metazoa</taxon>
        <taxon>Chordata</taxon>
        <taxon>Craniata</taxon>
        <taxon>Vertebrata</taxon>
        <taxon>Euteleostomi</taxon>
        <taxon>Actinopterygii</taxon>
        <taxon>Neopterygii</taxon>
        <taxon>Teleostei</taxon>
        <taxon>Neoteleostei</taxon>
        <taxon>Acanthomorphata</taxon>
        <taxon>Eupercaria</taxon>
        <taxon>Tetraodontiformes</taxon>
        <taxon>Molidae</taxon>
        <taxon>Mola</taxon>
    </lineage>
</organism>
<dbReference type="AlphaFoldDB" id="A0A3Q3WTW8"/>
<dbReference type="GO" id="GO:0010564">
    <property type="term" value="P:regulation of cell cycle process"/>
    <property type="evidence" value="ECO:0007669"/>
    <property type="project" value="TreeGrafter"/>
</dbReference>